<organism evidence="3 4">
    <name type="scientific">Trichoderma gamsii</name>
    <dbReference type="NCBI Taxonomy" id="398673"/>
    <lineage>
        <taxon>Eukaryota</taxon>
        <taxon>Fungi</taxon>
        <taxon>Dikarya</taxon>
        <taxon>Ascomycota</taxon>
        <taxon>Pezizomycotina</taxon>
        <taxon>Sordariomycetes</taxon>
        <taxon>Hypocreomycetidae</taxon>
        <taxon>Hypocreales</taxon>
        <taxon>Hypocreaceae</taxon>
        <taxon>Trichoderma</taxon>
    </lineage>
</organism>
<dbReference type="SMART" id="SM00066">
    <property type="entry name" value="GAL4"/>
    <property type="match status" value="1"/>
</dbReference>
<evidence type="ECO:0000313" key="4">
    <source>
        <dbReference type="Proteomes" id="UP000054821"/>
    </source>
</evidence>
<evidence type="ECO:0000256" key="1">
    <source>
        <dbReference type="ARBA" id="ARBA00023242"/>
    </source>
</evidence>
<dbReference type="PROSITE" id="PS00463">
    <property type="entry name" value="ZN2_CY6_FUNGAL_1"/>
    <property type="match status" value="1"/>
</dbReference>
<keyword evidence="4" id="KW-1185">Reference proteome</keyword>
<accession>A0A2P4Z770</accession>
<dbReference type="GO" id="GO:0000981">
    <property type="term" value="F:DNA-binding transcription factor activity, RNA polymerase II-specific"/>
    <property type="evidence" value="ECO:0007669"/>
    <property type="project" value="InterPro"/>
</dbReference>
<name>A0A2P4Z770_9HYPO</name>
<dbReference type="AlphaFoldDB" id="A0A2P4Z770"/>
<sequence length="500" mass="55430">MRFSAAGCRPCKLARKKCDDTRPACLRCTRAGKTCYGYQEAFSLVIDETVYASRKQKRPRGPRSADRGTVVLSTGLSRDFQSEAIAYYMRKHLEPVNDAASVLETPLNALLAAWQSTPALPLAVSSVALVVFSRMRKYPPAAARASLTYQESLPLLKFDLSALNPDNINACLLTICYMSRYEDSIHNISANSSLGNSTPPQSRPHYAGIMAVLLYWRDVISNTQPPTEAVKYARRVLRKVTLFGLVDIPDWLMDGAVFGELGGELELDQIIIRLISLRAQVDEITIQLCGTHFSSDDLKRLKFIDQELRAIDTALLSWLERSAESACSTNMQRTFSSDRALRRDKFFGHRIHIYTNQGDAALHAQYYGYGLLARHLRVRVLELMEACSQPHAISKTLITEARDDILSLADGLASTIPFCLERVSGSERPGPFGDGIVIREGNSGVPGTTEPAILPLMIVSAIPNLDNEYSAWFRSQMADIGRITGYGFMLSLSTGYGLRL</sequence>
<dbReference type="InterPro" id="IPR053175">
    <property type="entry name" value="DHMBA_Reg_Transcription_Factor"/>
</dbReference>
<dbReference type="PROSITE" id="PS50048">
    <property type="entry name" value="ZN2_CY6_FUNGAL_2"/>
    <property type="match status" value="1"/>
</dbReference>
<feature type="domain" description="Zn(2)-C6 fungal-type" evidence="2">
    <location>
        <begin position="7"/>
        <end position="35"/>
    </location>
</feature>
<proteinExistence type="predicted"/>
<dbReference type="GO" id="GO:0008270">
    <property type="term" value="F:zinc ion binding"/>
    <property type="evidence" value="ECO:0007669"/>
    <property type="project" value="InterPro"/>
</dbReference>
<evidence type="ECO:0000313" key="3">
    <source>
        <dbReference type="EMBL" id="PON20126.1"/>
    </source>
</evidence>
<evidence type="ECO:0000259" key="2">
    <source>
        <dbReference type="PROSITE" id="PS50048"/>
    </source>
</evidence>
<dbReference type="Pfam" id="PF00172">
    <property type="entry name" value="Zn_clus"/>
    <property type="match status" value="1"/>
</dbReference>
<protein>
    <submittedName>
        <fullName evidence="3">C6 zinc finger domain-containing protein</fullName>
    </submittedName>
</protein>
<dbReference type="RefSeq" id="XP_024404306.1">
    <property type="nucleotide sequence ID" value="XM_024550955.1"/>
</dbReference>
<dbReference type="Gene3D" id="4.10.240.10">
    <property type="entry name" value="Zn(2)-C6 fungal-type DNA-binding domain"/>
    <property type="match status" value="1"/>
</dbReference>
<dbReference type="Proteomes" id="UP000054821">
    <property type="component" value="Unassembled WGS sequence"/>
</dbReference>
<dbReference type="PANTHER" id="PTHR38791">
    <property type="entry name" value="ZN(II)2CYS6 TRANSCRIPTION FACTOR (EUROFUNG)-RELATED-RELATED"/>
    <property type="match status" value="1"/>
</dbReference>
<comment type="caution">
    <text evidence="3">The sequence shown here is derived from an EMBL/GenBank/DDBJ whole genome shotgun (WGS) entry which is preliminary data.</text>
</comment>
<keyword evidence="1" id="KW-0539">Nucleus</keyword>
<dbReference type="SUPFAM" id="SSF57701">
    <property type="entry name" value="Zn2/Cys6 DNA-binding domain"/>
    <property type="match status" value="1"/>
</dbReference>
<gene>
    <name evidence="3" type="ORF">TGAM01_v211021</name>
</gene>
<dbReference type="EMBL" id="JPDN02000083">
    <property type="protein sequence ID" value="PON20126.1"/>
    <property type="molecule type" value="Genomic_DNA"/>
</dbReference>
<dbReference type="PANTHER" id="PTHR38791:SF5">
    <property type="entry name" value="TRANSCRIPTION FACTOR DBAG-RELATED"/>
    <property type="match status" value="1"/>
</dbReference>
<reference evidence="3 4" key="1">
    <citation type="journal article" date="2016" name="Genome Announc.">
        <title>Draft Whole-Genome Sequence of Trichoderma gamsii T6085, a Promising Biocontrol Agent of Fusarium Head Blight on Wheat.</title>
        <authorList>
            <person name="Baroncelli R."/>
            <person name="Zapparata A."/>
            <person name="Piaggeschi G."/>
            <person name="Sarrocco S."/>
            <person name="Vannacci G."/>
        </authorList>
    </citation>
    <scope>NUCLEOTIDE SEQUENCE [LARGE SCALE GENOMIC DNA]</scope>
    <source>
        <strain evidence="3 4">T6085</strain>
    </source>
</reference>
<dbReference type="InterPro" id="IPR036864">
    <property type="entry name" value="Zn2-C6_fun-type_DNA-bd_sf"/>
</dbReference>
<dbReference type="STRING" id="398673.A0A2P4Z770"/>
<dbReference type="InterPro" id="IPR001138">
    <property type="entry name" value="Zn2Cys6_DnaBD"/>
</dbReference>
<dbReference type="CDD" id="cd00067">
    <property type="entry name" value="GAL4"/>
    <property type="match status" value="1"/>
</dbReference>
<dbReference type="GeneID" id="29990717"/>